<reference evidence="2" key="1">
    <citation type="journal article" date="2019" name="Int. J. Syst. Evol. Microbiol.">
        <title>The Global Catalogue of Microorganisms (GCM) 10K type strain sequencing project: providing services to taxonomists for standard genome sequencing and annotation.</title>
        <authorList>
            <consortium name="The Broad Institute Genomics Platform"/>
            <consortium name="The Broad Institute Genome Sequencing Center for Infectious Disease"/>
            <person name="Wu L."/>
            <person name="Ma J."/>
        </authorList>
    </citation>
    <scope>NUCLEOTIDE SEQUENCE [LARGE SCALE GENOMIC DNA]</scope>
    <source>
        <strain evidence="2">JCM 17066</strain>
    </source>
</reference>
<comment type="caution">
    <text evidence="1">The sequence shown here is derived from an EMBL/GenBank/DDBJ whole genome shotgun (WGS) entry which is preliminary data.</text>
</comment>
<dbReference type="Proteomes" id="UP001596045">
    <property type="component" value="Unassembled WGS sequence"/>
</dbReference>
<evidence type="ECO:0000313" key="1">
    <source>
        <dbReference type="EMBL" id="MFC5475056.1"/>
    </source>
</evidence>
<gene>
    <name evidence="1" type="ORF">ACFPM8_13930</name>
</gene>
<dbReference type="RefSeq" id="WP_378998165.1">
    <property type="nucleotide sequence ID" value="NZ_JBHSMT010000026.1"/>
</dbReference>
<accession>A0ABW0MDL3</accession>
<evidence type="ECO:0000313" key="2">
    <source>
        <dbReference type="Proteomes" id="UP001596045"/>
    </source>
</evidence>
<dbReference type="EMBL" id="JBHSMT010000026">
    <property type="protein sequence ID" value="MFC5475056.1"/>
    <property type="molecule type" value="Genomic_DNA"/>
</dbReference>
<proteinExistence type="predicted"/>
<protein>
    <submittedName>
        <fullName evidence="1">Uncharacterized protein</fullName>
    </submittedName>
</protein>
<keyword evidence="2" id="KW-1185">Reference proteome</keyword>
<sequence>MADPKNIVITPEIPNDSLHPDFALICRDIGFEVGTSLKPQRKAQLFSALADLNALALELRGNTRNPSLNGFLDGVITALEE</sequence>
<name>A0ABW0MDL3_9BURK</name>
<organism evidence="1 2">
    <name type="scientific">Paraherbaspirillum soli</name>
    <dbReference type="NCBI Taxonomy" id="631222"/>
    <lineage>
        <taxon>Bacteria</taxon>
        <taxon>Pseudomonadati</taxon>
        <taxon>Pseudomonadota</taxon>
        <taxon>Betaproteobacteria</taxon>
        <taxon>Burkholderiales</taxon>
        <taxon>Oxalobacteraceae</taxon>
        <taxon>Paraherbaspirillum</taxon>
    </lineage>
</organism>